<dbReference type="SUPFAM" id="SSF88723">
    <property type="entry name" value="PIN domain-like"/>
    <property type="match status" value="1"/>
</dbReference>
<evidence type="ECO:0000313" key="6">
    <source>
        <dbReference type="Proteomes" id="UP000009227"/>
    </source>
</evidence>
<name>F6BB20_METIK</name>
<dbReference type="GO" id="GO:0004521">
    <property type="term" value="F:RNA endonuclease activity"/>
    <property type="evidence" value="ECO:0007669"/>
    <property type="project" value="TreeGrafter"/>
</dbReference>
<dbReference type="GeneID" id="10644446"/>
<dbReference type="KEGG" id="mig:Metig_1573"/>
<dbReference type="InterPro" id="IPR033411">
    <property type="entry name" value="Ribonuclease_PIN"/>
</dbReference>
<dbReference type="GO" id="GO:0016787">
    <property type="term" value="F:hydrolase activity"/>
    <property type="evidence" value="ECO:0007669"/>
    <property type="project" value="UniProtKB-KW"/>
</dbReference>
<dbReference type="SMART" id="SM00670">
    <property type="entry name" value="PINc"/>
    <property type="match status" value="1"/>
</dbReference>
<evidence type="ECO:0000313" key="5">
    <source>
        <dbReference type="EMBL" id="AEF97107.1"/>
    </source>
</evidence>
<dbReference type="GO" id="GO:0046872">
    <property type="term" value="F:metal ion binding"/>
    <property type="evidence" value="ECO:0007669"/>
    <property type="project" value="UniProtKB-KW"/>
</dbReference>
<protein>
    <submittedName>
        <fullName evidence="5">Nucleotide binding protein PINc</fullName>
    </submittedName>
</protein>
<dbReference type="AlphaFoldDB" id="F6BB20"/>
<dbReference type="PANTHER" id="PTHR12814">
    <property type="entry name" value="RNA-BINDING PROTEIN NOB1"/>
    <property type="match status" value="1"/>
</dbReference>
<organism evidence="6">
    <name type="scientific">Methanotorris igneus (strain DSM 5666 / JCM 11834 / Kol 5)</name>
    <dbReference type="NCBI Taxonomy" id="880724"/>
    <lineage>
        <taxon>Archaea</taxon>
        <taxon>Methanobacteriati</taxon>
        <taxon>Methanobacteriota</taxon>
        <taxon>Methanomada group</taxon>
        <taxon>Methanococci</taxon>
        <taxon>Methanococcales</taxon>
        <taxon>Methanocaldococcaceae</taxon>
        <taxon>Methanotorris</taxon>
    </lineage>
</organism>
<dbReference type="EMBL" id="CP002737">
    <property type="protein sequence ID" value="AEF97107.1"/>
    <property type="molecule type" value="Genomic_DNA"/>
</dbReference>
<proteinExistence type="predicted"/>
<reference evidence="5 6" key="1">
    <citation type="submission" date="2011-05" db="EMBL/GenBank/DDBJ databases">
        <title>Complete sequence of Methanotorris igneus Kol 5.</title>
        <authorList>
            <consortium name="US DOE Joint Genome Institute"/>
            <person name="Lucas S."/>
            <person name="Han J."/>
            <person name="Lapidus A."/>
            <person name="Cheng J.-F."/>
            <person name="Goodwin L."/>
            <person name="Pitluck S."/>
            <person name="Peters L."/>
            <person name="Mikhailova N."/>
            <person name="Chertkov O."/>
            <person name="Han C."/>
            <person name="Tapia R."/>
            <person name="Land M."/>
            <person name="Hauser L."/>
            <person name="Kyrpides N."/>
            <person name="Ivanova N."/>
            <person name="Pagani I."/>
            <person name="Sieprawska-Lupa M."/>
            <person name="Whitman W."/>
            <person name="Woyke T."/>
        </authorList>
    </citation>
    <scope>NUCLEOTIDE SEQUENCE [LARGE SCALE GENOMIC DNA]</scope>
    <source>
        <strain evidence="6">DSM 5666 / JCM 11834 / Kol 5</strain>
    </source>
</reference>
<dbReference type="PANTHER" id="PTHR12814:SF2">
    <property type="entry name" value="RNA-BINDING PROTEIN NOB1"/>
    <property type="match status" value="1"/>
</dbReference>
<dbReference type="Proteomes" id="UP000009227">
    <property type="component" value="Chromosome"/>
</dbReference>
<dbReference type="CDD" id="cd09876">
    <property type="entry name" value="PIN_Nob1-like"/>
    <property type="match status" value="1"/>
</dbReference>
<sequence length="175" mass="19968">MKPKILDASAFIHDYNPILEEGEHYTTYDIISEVESRAEIVKQSLNLGKLKAMEPSVKNILKVKDMVSKTGDALSEADIGILALALDLDGVLYTDDYGIQNVARKLGVEVRSIITEGVKEEFIWRKVCKGCKKMYPMEHEEDVCEICGGILERKMVKGRLRKKHKAKRKKKKKMW</sequence>
<dbReference type="OrthoDB" id="27944at2157"/>
<dbReference type="GO" id="GO:0030490">
    <property type="term" value="P:maturation of SSU-rRNA"/>
    <property type="evidence" value="ECO:0007669"/>
    <property type="project" value="TreeGrafter"/>
</dbReference>
<keyword evidence="6" id="KW-1185">Reference proteome</keyword>
<dbReference type="STRING" id="880724.Metig_1573"/>
<keyword evidence="3" id="KW-0378">Hydrolase</keyword>
<gene>
    <name evidence="5" type="ordered locus">Metig_1573</name>
</gene>
<dbReference type="GO" id="GO:0030688">
    <property type="term" value="C:preribosome, small subunit precursor"/>
    <property type="evidence" value="ECO:0007669"/>
    <property type="project" value="TreeGrafter"/>
</dbReference>
<dbReference type="RefSeq" id="WP_013799701.1">
    <property type="nucleotide sequence ID" value="NC_015562.1"/>
</dbReference>
<dbReference type="InterPro" id="IPR039907">
    <property type="entry name" value="NOB1"/>
</dbReference>
<keyword evidence="1" id="KW-0540">Nuclease</keyword>
<keyword evidence="2" id="KW-0479">Metal-binding</keyword>
<feature type="domain" description="PIN" evidence="4">
    <location>
        <begin position="2"/>
        <end position="101"/>
    </location>
</feature>
<dbReference type="HOGENOM" id="CLU_109674_0_0_2"/>
<dbReference type="InterPro" id="IPR029060">
    <property type="entry name" value="PIN-like_dom_sf"/>
</dbReference>
<evidence type="ECO:0000259" key="4">
    <source>
        <dbReference type="SMART" id="SM00670"/>
    </source>
</evidence>
<accession>F6BB20</accession>
<dbReference type="InterPro" id="IPR002716">
    <property type="entry name" value="PIN_dom"/>
</dbReference>
<evidence type="ECO:0000256" key="2">
    <source>
        <dbReference type="ARBA" id="ARBA00022723"/>
    </source>
</evidence>
<evidence type="ECO:0000256" key="1">
    <source>
        <dbReference type="ARBA" id="ARBA00022722"/>
    </source>
</evidence>
<evidence type="ECO:0000256" key="3">
    <source>
        <dbReference type="ARBA" id="ARBA00022801"/>
    </source>
</evidence>
<dbReference type="Gene3D" id="3.40.50.1010">
    <property type="entry name" value="5'-nuclease"/>
    <property type="match status" value="1"/>
</dbReference>
<dbReference type="Pfam" id="PF17146">
    <property type="entry name" value="PIN_6"/>
    <property type="match status" value="1"/>
</dbReference>